<name>A0A0F9ECU9_9ZZZZ</name>
<dbReference type="AlphaFoldDB" id="A0A0F9ECU9"/>
<feature type="non-terminal residue" evidence="1">
    <location>
        <position position="58"/>
    </location>
</feature>
<gene>
    <name evidence="1" type="ORF">LCGC14_2441460</name>
</gene>
<dbReference type="Pfam" id="PF07505">
    <property type="entry name" value="DUF5131"/>
    <property type="match status" value="1"/>
</dbReference>
<comment type="caution">
    <text evidence="1">The sequence shown here is derived from an EMBL/GenBank/DDBJ whole genome shotgun (WGS) entry which is preliminary data.</text>
</comment>
<evidence type="ECO:0008006" key="2">
    <source>
        <dbReference type="Google" id="ProtNLM"/>
    </source>
</evidence>
<dbReference type="EMBL" id="LAZR01037581">
    <property type="protein sequence ID" value="KKL21838.1"/>
    <property type="molecule type" value="Genomic_DNA"/>
</dbReference>
<sequence length="58" mass="6959">MAENSAISWCHHTFNLGWGCYKKSDGCKNCYAERDSKRYGFDIWGEKKIRRLLSRDYY</sequence>
<organism evidence="1">
    <name type="scientific">marine sediment metagenome</name>
    <dbReference type="NCBI Taxonomy" id="412755"/>
    <lineage>
        <taxon>unclassified sequences</taxon>
        <taxon>metagenomes</taxon>
        <taxon>ecological metagenomes</taxon>
    </lineage>
</organism>
<proteinExistence type="predicted"/>
<protein>
    <recommendedName>
        <fullName evidence="2">Bacteriophage protein gp37</fullName>
    </recommendedName>
</protein>
<dbReference type="InterPro" id="IPR011101">
    <property type="entry name" value="DUF5131"/>
</dbReference>
<evidence type="ECO:0000313" key="1">
    <source>
        <dbReference type="EMBL" id="KKL21838.1"/>
    </source>
</evidence>
<reference evidence="1" key="1">
    <citation type="journal article" date="2015" name="Nature">
        <title>Complex archaea that bridge the gap between prokaryotes and eukaryotes.</title>
        <authorList>
            <person name="Spang A."/>
            <person name="Saw J.H."/>
            <person name="Jorgensen S.L."/>
            <person name="Zaremba-Niedzwiedzka K."/>
            <person name="Martijn J."/>
            <person name="Lind A.E."/>
            <person name="van Eijk R."/>
            <person name="Schleper C."/>
            <person name="Guy L."/>
            <person name="Ettema T.J."/>
        </authorList>
    </citation>
    <scope>NUCLEOTIDE SEQUENCE</scope>
</reference>
<accession>A0A0F9ECU9</accession>